<reference evidence="1" key="1">
    <citation type="submission" date="2020-05" db="EMBL/GenBank/DDBJ databases">
        <authorList>
            <person name="Chiriac C."/>
            <person name="Salcher M."/>
            <person name="Ghai R."/>
            <person name="Kavagutti S V."/>
        </authorList>
    </citation>
    <scope>NUCLEOTIDE SEQUENCE</scope>
</reference>
<organism evidence="1">
    <name type="scientific">freshwater metagenome</name>
    <dbReference type="NCBI Taxonomy" id="449393"/>
    <lineage>
        <taxon>unclassified sequences</taxon>
        <taxon>metagenomes</taxon>
        <taxon>ecological metagenomes</taxon>
    </lineage>
</organism>
<sequence length="315" mass="34995">MQENLIKSVWIDEKTDEPTPWIIDGLVCPWLTLLSGQPKHGKTTLAGHIVNSLLNGTPLFNKEVNQGAHKVAWMGYDGGWKEELRERLETSANRNIILYDPIRSLDDSLWWQLALDMQEKGITLFVLDHLYGMAGNLGLNDANNFALLANLLRPIYEDFGIAVLVLAQAGKGEGSRGRAAHSVALEGEARCLLRLYQKGANGSRRLDISSNSRGDESLRIVLTPFEVGSKEIQIKEQDKATERNSPDLVRQLLRDCNPEEMKNWSSVGRELHRLGFSANAKAGRSMAKRFGIQGLLKTQGKKIVAGDSLVIREVA</sequence>
<proteinExistence type="predicted"/>
<evidence type="ECO:0000313" key="1">
    <source>
        <dbReference type="EMBL" id="CAB4757111.1"/>
    </source>
</evidence>
<dbReference type="InterPro" id="IPR027417">
    <property type="entry name" value="P-loop_NTPase"/>
</dbReference>
<gene>
    <name evidence="1" type="ORF">UFOPK2844_00831</name>
</gene>
<dbReference type="SUPFAM" id="SSF52540">
    <property type="entry name" value="P-loop containing nucleoside triphosphate hydrolases"/>
    <property type="match status" value="1"/>
</dbReference>
<dbReference type="EMBL" id="CAEZZG010000011">
    <property type="protein sequence ID" value="CAB4757111.1"/>
    <property type="molecule type" value="Genomic_DNA"/>
</dbReference>
<dbReference type="Gene3D" id="3.40.50.300">
    <property type="entry name" value="P-loop containing nucleotide triphosphate hydrolases"/>
    <property type="match status" value="1"/>
</dbReference>
<dbReference type="AlphaFoldDB" id="A0A6J6UB97"/>
<protein>
    <submittedName>
        <fullName evidence="1">Unannotated protein</fullName>
    </submittedName>
</protein>
<accession>A0A6J6UB97</accession>
<name>A0A6J6UB97_9ZZZZ</name>
<dbReference type="Pfam" id="PF13481">
    <property type="entry name" value="AAA_25"/>
    <property type="match status" value="1"/>
</dbReference>